<dbReference type="PaxDb" id="6239-T06E6.8"/>
<feature type="transmembrane region" description="Helical" evidence="1">
    <location>
        <begin position="12"/>
        <end position="34"/>
    </location>
</feature>
<name>O45762_CAEEL</name>
<feature type="transmembrane region" description="Helical" evidence="1">
    <location>
        <begin position="187"/>
        <end position="214"/>
    </location>
</feature>
<dbReference type="PANTHER" id="PTHR22941:SF13">
    <property type="entry name" value="SERPENTINE RECEPTOR, CLASS H"/>
    <property type="match status" value="1"/>
</dbReference>
<keyword evidence="1" id="KW-1133">Transmembrane helix</keyword>
<dbReference type="UCSC" id="T06E6.8">
    <property type="organism name" value="c. elegans"/>
</dbReference>
<dbReference type="Pfam" id="PF10318">
    <property type="entry name" value="7TM_GPCR_Srh"/>
    <property type="match status" value="1"/>
</dbReference>
<dbReference type="KEGG" id="cel:CELE_T06E6.8"/>
<proteinExistence type="predicted"/>
<feature type="transmembrane region" description="Helical" evidence="1">
    <location>
        <begin position="94"/>
        <end position="112"/>
    </location>
</feature>
<dbReference type="RefSeq" id="NP_506833.2">
    <property type="nucleotide sequence ID" value="NM_074432.2"/>
</dbReference>
<dbReference type="Proteomes" id="UP000001940">
    <property type="component" value="Chromosome V"/>
</dbReference>
<dbReference type="OMA" id="FQICAKS"/>
<evidence type="ECO:0000313" key="3">
    <source>
        <dbReference type="Proteomes" id="UP000001940"/>
    </source>
</evidence>
<dbReference type="InterPro" id="IPR019422">
    <property type="entry name" value="7TM_GPCR_serpentine_rcpt_Srh"/>
</dbReference>
<feature type="transmembrane region" description="Helical" evidence="1">
    <location>
        <begin position="234"/>
        <end position="256"/>
    </location>
</feature>
<organism evidence="2 3">
    <name type="scientific">Caenorhabditis elegans</name>
    <dbReference type="NCBI Taxonomy" id="6239"/>
    <lineage>
        <taxon>Eukaryota</taxon>
        <taxon>Metazoa</taxon>
        <taxon>Ecdysozoa</taxon>
        <taxon>Nematoda</taxon>
        <taxon>Chromadorea</taxon>
        <taxon>Rhabditida</taxon>
        <taxon>Rhabditina</taxon>
        <taxon>Rhabditomorpha</taxon>
        <taxon>Rhabditoidea</taxon>
        <taxon>Rhabditidae</taxon>
        <taxon>Peloderinae</taxon>
        <taxon>Caenorhabditis</taxon>
    </lineage>
</organism>
<sequence length="333" mass="38372">MIFMESPDFFFYTLHSMGAVACPLQILGLYCILFKTPQSMKSVKWVLFNAHIWSILFDISVTALTMPFLVFPVLGAAPLGILTTMFGVSSDFQIYLEFTLLFTVLFSDMLIFENRYYQLFAKNKVWRHFRMPMIILNYGIVATFMLPTFLNTPDQLTATELAFKQVPNLPVELRSMNLSIWATDYRLFLGSFIFITSFQLMEFIPLILITDWNVRTSIKKSTQSRQTMQLQLKFLLALYAQSGAFFLTCFTPYVYILYSCFTNYYNPIANNFIFIFVASRGSISTIILLSAYKPYKKDVVNKFQLLGTSLGCLKKKKVANQTGIFITNQNTSF</sequence>
<dbReference type="CTD" id="188187"/>
<evidence type="ECO:0000256" key="1">
    <source>
        <dbReference type="SAM" id="Phobius"/>
    </source>
</evidence>
<feature type="transmembrane region" description="Helical" evidence="1">
    <location>
        <begin position="268"/>
        <end position="292"/>
    </location>
</feature>
<dbReference type="PIR" id="T24602">
    <property type="entry name" value="T24602"/>
</dbReference>
<evidence type="ECO:0000313" key="4">
    <source>
        <dbReference type="WormBase" id="T06E6.8"/>
    </source>
</evidence>
<dbReference type="OrthoDB" id="5853735at2759"/>
<feature type="transmembrane region" description="Helical" evidence="1">
    <location>
        <begin position="46"/>
        <end position="74"/>
    </location>
</feature>
<dbReference type="STRING" id="6239.T06E6.8.1"/>
<dbReference type="AGR" id="WB:WBGene00005470"/>
<dbReference type="PhylomeDB" id="O45762"/>
<dbReference type="InterPro" id="IPR053220">
    <property type="entry name" value="Nematode_rcpt-like_serp_H"/>
</dbReference>
<dbReference type="EMBL" id="BX284605">
    <property type="protein sequence ID" value="CAB03317.2"/>
    <property type="molecule type" value="Genomic_DNA"/>
</dbReference>
<accession>O45762</accession>
<dbReference type="WormBase" id="T06E6.8">
    <property type="protein sequence ID" value="CE13327"/>
    <property type="gene ID" value="WBGene00005470"/>
    <property type="gene designation" value="srh-264"/>
</dbReference>
<gene>
    <name evidence="2 4" type="primary">srh-264</name>
    <name evidence="2" type="ORF">CELE_T06E6.8</name>
    <name evidence="4" type="ORF">T06E6.8</name>
</gene>
<keyword evidence="2" id="KW-0675">Receptor</keyword>
<keyword evidence="1" id="KW-0472">Membrane</keyword>
<dbReference type="HOGENOM" id="CLU_042960_1_1_1"/>
<dbReference type="GeneID" id="188187"/>
<dbReference type="eggNOG" id="ENOG502SY7B">
    <property type="taxonomic scope" value="Eukaryota"/>
</dbReference>
<dbReference type="InParanoid" id="O45762"/>
<keyword evidence="1" id="KW-0812">Transmembrane</keyword>
<reference evidence="2 3" key="1">
    <citation type="journal article" date="1998" name="Science">
        <title>Genome sequence of the nematode C. elegans: a platform for investigating biology.</title>
        <authorList>
            <consortium name="The C. elegans sequencing consortium"/>
            <person name="Sulson J.E."/>
            <person name="Waterston R."/>
        </authorList>
    </citation>
    <scope>NUCLEOTIDE SEQUENCE [LARGE SCALE GENOMIC DNA]</scope>
    <source>
        <strain evidence="2 3">Bristol N2</strain>
    </source>
</reference>
<keyword evidence="3" id="KW-1185">Reference proteome</keyword>
<dbReference type="AlphaFoldDB" id="O45762"/>
<evidence type="ECO:0000313" key="2">
    <source>
        <dbReference type="EMBL" id="CAB03317.2"/>
    </source>
</evidence>
<protein>
    <submittedName>
        <fullName evidence="2">Serpentine Receptor, class H</fullName>
    </submittedName>
</protein>
<feature type="transmembrane region" description="Helical" evidence="1">
    <location>
        <begin position="133"/>
        <end position="150"/>
    </location>
</feature>
<dbReference type="FunCoup" id="O45762">
    <property type="interactions" value="3"/>
</dbReference>
<dbReference type="PANTHER" id="PTHR22941">
    <property type="entry name" value="SERPENTINE RECEPTOR"/>
    <property type="match status" value="1"/>
</dbReference>